<dbReference type="Gene3D" id="2.70.98.70">
    <property type="match status" value="1"/>
</dbReference>
<dbReference type="InterPro" id="IPR012480">
    <property type="entry name" value="Hepar_II_III_C"/>
</dbReference>
<evidence type="ECO:0000256" key="1">
    <source>
        <dbReference type="ARBA" id="ARBA00004196"/>
    </source>
</evidence>
<comment type="caution">
    <text evidence="3">The sequence shown here is derived from an EMBL/GenBank/DDBJ whole genome shotgun (WGS) entry which is preliminary data.</text>
</comment>
<evidence type="ECO:0000259" key="2">
    <source>
        <dbReference type="Pfam" id="PF07940"/>
    </source>
</evidence>
<dbReference type="GO" id="GO:0030313">
    <property type="term" value="C:cell envelope"/>
    <property type="evidence" value="ECO:0007669"/>
    <property type="project" value="UniProtKB-SubCell"/>
</dbReference>
<dbReference type="EMBL" id="SJPJ01000001">
    <property type="protein sequence ID" value="TWT79020.1"/>
    <property type="molecule type" value="Genomic_DNA"/>
</dbReference>
<name>A0A5C5YW01_9BACT</name>
<organism evidence="3 4">
    <name type="scientific">Novipirellula herctigrandis</name>
    <dbReference type="NCBI Taxonomy" id="2527986"/>
    <lineage>
        <taxon>Bacteria</taxon>
        <taxon>Pseudomonadati</taxon>
        <taxon>Planctomycetota</taxon>
        <taxon>Planctomycetia</taxon>
        <taxon>Pirellulales</taxon>
        <taxon>Pirellulaceae</taxon>
        <taxon>Novipirellula</taxon>
    </lineage>
</organism>
<protein>
    <submittedName>
        <fullName evidence="3">Heparinase II/III-like protein</fullName>
    </submittedName>
</protein>
<evidence type="ECO:0000313" key="3">
    <source>
        <dbReference type="EMBL" id="TWT79020.1"/>
    </source>
</evidence>
<dbReference type="RefSeq" id="WP_419193827.1">
    <property type="nucleotide sequence ID" value="NZ_SJPJ01000001.1"/>
</dbReference>
<keyword evidence="4" id="KW-1185">Reference proteome</keyword>
<dbReference type="SUPFAM" id="SSF48230">
    <property type="entry name" value="Chondroitin AC/alginate lyase"/>
    <property type="match status" value="1"/>
</dbReference>
<dbReference type="PANTHER" id="PTHR38045:SF1">
    <property type="entry name" value="HEPARINASE II_III-LIKE PROTEIN"/>
    <property type="match status" value="1"/>
</dbReference>
<dbReference type="Gene3D" id="1.50.10.100">
    <property type="entry name" value="Chondroitin AC/alginate lyase"/>
    <property type="match status" value="1"/>
</dbReference>
<dbReference type="GO" id="GO:0016829">
    <property type="term" value="F:lyase activity"/>
    <property type="evidence" value="ECO:0007669"/>
    <property type="project" value="InterPro"/>
</dbReference>
<proteinExistence type="predicted"/>
<gene>
    <name evidence="3" type="ORF">CA13_04170</name>
</gene>
<dbReference type="Proteomes" id="UP000315010">
    <property type="component" value="Unassembled WGS sequence"/>
</dbReference>
<dbReference type="InterPro" id="IPR008929">
    <property type="entry name" value="Chondroitin_lyas"/>
</dbReference>
<dbReference type="Pfam" id="PF07940">
    <property type="entry name" value="Hepar_II_III_C"/>
    <property type="match status" value="1"/>
</dbReference>
<reference evidence="3 4" key="1">
    <citation type="submission" date="2019-02" db="EMBL/GenBank/DDBJ databases">
        <title>Deep-cultivation of Planctomycetes and their phenomic and genomic characterization uncovers novel biology.</title>
        <authorList>
            <person name="Wiegand S."/>
            <person name="Jogler M."/>
            <person name="Boedeker C."/>
            <person name="Pinto D."/>
            <person name="Vollmers J."/>
            <person name="Rivas-Marin E."/>
            <person name="Kohn T."/>
            <person name="Peeters S.H."/>
            <person name="Heuer A."/>
            <person name="Rast P."/>
            <person name="Oberbeckmann S."/>
            <person name="Bunk B."/>
            <person name="Jeske O."/>
            <person name="Meyerdierks A."/>
            <person name="Storesund J.E."/>
            <person name="Kallscheuer N."/>
            <person name="Luecker S."/>
            <person name="Lage O.M."/>
            <person name="Pohl T."/>
            <person name="Merkel B.J."/>
            <person name="Hornburger P."/>
            <person name="Mueller R.-W."/>
            <person name="Bruemmer F."/>
            <person name="Labrenz M."/>
            <person name="Spormann A.M."/>
            <person name="Op Den Camp H."/>
            <person name="Overmann J."/>
            <person name="Amann R."/>
            <person name="Jetten M.S.M."/>
            <person name="Mascher T."/>
            <person name="Medema M.H."/>
            <person name="Devos D.P."/>
            <person name="Kaster A.-K."/>
            <person name="Ovreas L."/>
            <person name="Rohde M."/>
            <person name="Galperin M.Y."/>
            <person name="Jogler C."/>
        </authorList>
    </citation>
    <scope>NUCLEOTIDE SEQUENCE [LARGE SCALE GENOMIC DNA]</scope>
    <source>
        <strain evidence="3 4">CA13</strain>
    </source>
</reference>
<dbReference type="PANTHER" id="PTHR38045">
    <property type="entry name" value="CHROMOSOME 1, WHOLE GENOME SHOTGUN SEQUENCE"/>
    <property type="match status" value="1"/>
</dbReference>
<accession>A0A5C5YW01</accession>
<feature type="domain" description="Heparinase II/III-like C-terminal" evidence="2">
    <location>
        <begin position="411"/>
        <end position="583"/>
    </location>
</feature>
<sequence>MNVRWFFVSLFLVGLNLIQSELTADSTRYAYPPKVSIEEVAEKITSASKDHPRLFADGETLHQLRESVKQSALKKRIADGVIKNAEALQDIPPVERKLEGRRLLSQSRRCLERVLTLSTAFYLTDDERFVRRCEREMLAAAAFEDWNPSHFLDVGEMTLALAIGYDWLYHQLAPESRETIAEAIVKKGVSLPWETRHKGWVRAENNWGQVCHAGLTAGAIAVMDFEPELAAKTIHNAITNVPRSMKAFAPQGSYPEGPGYWSYGTGFNVVLVDAIETTLGTDFGLSAAPGFSQTGGYLAMVTGPSGLTFNYADGGSGRSPQSSLFWFANRYNMPGWLRGETARFEKFRSDAGPKTAGRGGNRLLPLALLWMGNSASDESANVAQNKMPLHFSSGGTVPITIHRSDWDQAPATFLGTKAGSPSANHGNMDAGSFVLDADGVRWASDLGAEGYHGIESRGMDLWNRRQDSDRWKIFRQSNESHNTLVINGKLQRASGYAKVVDFSDDLNDPYTVIDLTDVYKDQVKSAVRTFRMLPSGEVTIQDEIQGLNPGATVRWGMITTGTPAPKSPSQSMVLLQNDKQFRLKLESPSSVEWQVIDTEKPRNEWDSANRGTRMIAAEAIAPTSGKLNILVRLSPGSTID</sequence>
<dbReference type="AlphaFoldDB" id="A0A5C5YW01"/>
<comment type="subcellular location">
    <subcellularLocation>
        <location evidence="1">Cell envelope</location>
    </subcellularLocation>
</comment>
<evidence type="ECO:0000313" key="4">
    <source>
        <dbReference type="Proteomes" id="UP000315010"/>
    </source>
</evidence>